<reference evidence="1 2" key="1">
    <citation type="submission" date="2015-09" db="EMBL/GenBank/DDBJ databases">
        <authorList>
            <consortium name="Swine Surveillance"/>
        </authorList>
    </citation>
    <scope>NUCLEOTIDE SEQUENCE [LARGE SCALE GENOMIC DNA]</scope>
    <source>
        <strain evidence="1 2">CECT 7688</strain>
    </source>
</reference>
<dbReference type="STRING" id="321267.SHM7688_00883"/>
<gene>
    <name evidence="1" type="primary">divL</name>
    <name evidence="1" type="ORF">SHM7688_00883</name>
</gene>
<accession>A0A0P1ELZ1</accession>
<sequence length="501" mass="56325">MVFYFTQLLFLFVLAGLAFATIWHVFFISNRMPNASQRPSATQGHARFLFRAGELIDANATALKICAEFPSPAFDWSDLNQYLSARFPEFPRAQGSLHPRDVTILQSQDPSDASTLTLDQWDDVARVTLKQDDTLDATRRTAILQAMFQAPNPVWKSDADGMAVWRNAAYKDLVAHLGYSPKLRRLFDVTNLLPGDPPKRLCVSNQNGTKDSWFDVTAVQAGSNVMYYATEADALVSALDAQRSFVRVLSKTFAHLAIGLAIFDRDRQLILFNPALSKMTDIGADFLSNHCDLYTFFDQLRERHIMPASISQTNWRTQINTVITASQEGRYCETWTLPSGATYRITGRPHPDGSLAFLFEDITSEIKLTRKFRTEIENCHNVIDTIESALALFANSGQLTLCNQAYRQLWKSDPDSSFADYTLHDAIGHWQEDCMPSSIWSELSQHVFATVDRKRWEAVITLKSRAVLKVKVIPITGGLTVVSFDKAPSSSNMQNTSHLTL</sequence>
<organism evidence="1 2">
    <name type="scientific">Shimia marina</name>
    <dbReference type="NCBI Taxonomy" id="321267"/>
    <lineage>
        <taxon>Bacteria</taxon>
        <taxon>Pseudomonadati</taxon>
        <taxon>Pseudomonadota</taxon>
        <taxon>Alphaproteobacteria</taxon>
        <taxon>Rhodobacterales</taxon>
        <taxon>Roseobacteraceae</taxon>
    </lineage>
</organism>
<keyword evidence="2" id="KW-1185">Reference proteome</keyword>
<proteinExistence type="predicted"/>
<dbReference type="OrthoDB" id="9797304at2"/>
<dbReference type="EMBL" id="CYPW01000006">
    <property type="protein sequence ID" value="CUH51446.1"/>
    <property type="molecule type" value="Genomic_DNA"/>
</dbReference>
<dbReference type="EC" id="2.7.13.3" evidence="1"/>
<dbReference type="Proteomes" id="UP000054823">
    <property type="component" value="Unassembled WGS sequence"/>
</dbReference>
<dbReference type="Pfam" id="PF12860">
    <property type="entry name" value="PAS_7"/>
    <property type="match status" value="1"/>
</dbReference>
<protein>
    <submittedName>
        <fullName evidence="1">Sensor protein DivL</fullName>
        <ecNumber evidence="1">2.7.13.3</ecNumber>
    </submittedName>
</protein>
<dbReference type="GO" id="GO:0004673">
    <property type="term" value="F:protein histidine kinase activity"/>
    <property type="evidence" value="ECO:0007669"/>
    <property type="project" value="UniProtKB-EC"/>
</dbReference>
<evidence type="ECO:0000313" key="2">
    <source>
        <dbReference type="Proteomes" id="UP000054823"/>
    </source>
</evidence>
<dbReference type="AlphaFoldDB" id="A0A0P1ELZ1"/>
<evidence type="ECO:0000313" key="1">
    <source>
        <dbReference type="EMBL" id="CUH51446.1"/>
    </source>
</evidence>
<name>A0A0P1ELZ1_9RHOB</name>
<keyword evidence="1" id="KW-0808">Transferase</keyword>